<dbReference type="EMBL" id="QNRQ01000010">
    <property type="protein sequence ID" value="RBP37190.1"/>
    <property type="molecule type" value="Genomic_DNA"/>
</dbReference>
<gene>
    <name evidence="7" type="ORF">DFR37_110147</name>
</gene>
<keyword evidence="2 7" id="KW-0575">Peroxidase</keyword>
<keyword evidence="4" id="KW-0560">Oxidoreductase</keyword>
<dbReference type="InterPro" id="IPR048328">
    <property type="entry name" value="Dyp_perox_C"/>
</dbReference>
<evidence type="ECO:0000256" key="3">
    <source>
        <dbReference type="ARBA" id="ARBA00022723"/>
    </source>
</evidence>
<evidence type="ECO:0000313" key="8">
    <source>
        <dbReference type="Proteomes" id="UP000253628"/>
    </source>
</evidence>
<dbReference type="NCBIfam" id="TIGR01413">
    <property type="entry name" value="Dyp_perox_fam"/>
    <property type="match status" value="1"/>
</dbReference>
<name>A0A366H5M0_9BURK</name>
<evidence type="ECO:0000256" key="1">
    <source>
        <dbReference type="ARBA" id="ARBA00001970"/>
    </source>
</evidence>
<evidence type="ECO:0000256" key="4">
    <source>
        <dbReference type="ARBA" id="ARBA00023002"/>
    </source>
</evidence>
<comment type="cofactor">
    <cofactor evidence="1">
        <name>heme b</name>
        <dbReference type="ChEBI" id="CHEBI:60344"/>
    </cofactor>
</comment>
<keyword evidence="5" id="KW-0408">Iron</keyword>
<dbReference type="Proteomes" id="UP000253628">
    <property type="component" value="Unassembled WGS sequence"/>
</dbReference>
<feature type="domain" description="Dyp-type peroxidase C-terminal" evidence="6">
    <location>
        <begin position="21"/>
        <end position="182"/>
    </location>
</feature>
<dbReference type="RefSeq" id="WP_269475623.1">
    <property type="nucleotide sequence ID" value="NZ_JACCEU010000003.1"/>
</dbReference>
<keyword evidence="8" id="KW-1185">Reference proteome</keyword>
<dbReference type="GO" id="GO:0005829">
    <property type="term" value="C:cytosol"/>
    <property type="evidence" value="ECO:0007669"/>
    <property type="project" value="TreeGrafter"/>
</dbReference>
<proteinExistence type="predicted"/>
<dbReference type="InterPro" id="IPR011008">
    <property type="entry name" value="Dimeric_a/b-barrel"/>
</dbReference>
<dbReference type="AlphaFoldDB" id="A0A366H5M0"/>
<dbReference type="GO" id="GO:0046872">
    <property type="term" value="F:metal ion binding"/>
    <property type="evidence" value="ECO:0007669"/>
    <property type="project" value="UniProtKB-KW"/>
</dbReference>
<dbReference type="PANTHER" id="PTHR30521:SF0">
    <property type="entry name" value="DYP-TYPE PEROXIDASE FAMILY PROTEIN"/>
    <property type="match status" value="1"/>
</dbReference>
<evidence type="ECO:0000256" key="2">
    <source>
        <dbReference type="ARBA" id="ARBA00022559"/>
    </source>
</evidence>
<dbReference type="GO" id="GO:0004601">
    <property type="term" value="F:peroxidase activity"/>
    <property type="evidence" value="ECO:0007669"/>
    <property type="project" value="UniProtKB-KW"/>
</dbReference>
<evidence type="ECO:0000256" key="5">
    <source>
        <dbReference type="ARBA" id="ARBA00023004"/>
    </source>
</evidence>
<accession>A0A366H5M0</accession>
<dbReference type="SUPFAM" id="SSF54909">
    <property type="entry name" value="Dimeric alpha+beta barrel"/>
    <property type="match status" value="1"/>
</dbReference>
<evidence type="ECO:0000313" key="7">
    <source>
        <dbReference type="EMBL" id="RBP37190.1"/>
    </source>
</evidence>
<dbReference type="Pfam" id="PF20628">
    <property type="entry name" value="Dyp_perox_C"/>
    <property type="match status" value="1"/>
</dbReference>
<sequence>MDQLGSSVTVADEVACFRYFDSRDLLGFVDGTANPTGHEIGASTLVGSEDQEFAGGSYVVVQMYLHQMQPWARLPEDQQEQIIGREIVSNIELPDATSGQKSHKTLATIVGADGTEHDILRDNMPFGRPGQGEYGTYFIGYSRHLCVTQKMLKRMFLGDPPGMNDRLLDFSTAHTGAVFFASAPRTLSELVQAVQA</sequence>
<dbReference type="PROSITE" id="PS51404">
    <property type="entry name" value="DYP_PEROXIDASE"/>
    <property type="match status" value="1"/>
</dbReference>
<reference evidence="7 8" key="1">
    <citation type="submission" date="2018-06" db="EMBL/GenBank/DDBJ databases">
        <title>Genomic Encyclopedia of Type Strains, Phase IV (KMG-IV): sequencing the most valuable type-strain genomes for metagenomic binning, comparative biology and taxonomic classification.</title>
        <authorList>
            <person name="Goeker M."/>
        </authorList>
    </citation>
    <scope>NUCLEOTIDE SEQUENCE [LARGE SCALE GENOMIC DNA]</scope>
    <source>
        <strain evidence="7 8">DSM 25520</strain>
    </source>
</reference>
<protein>
    <submittedName>
        <fullName evidence="7">Dyp-type peroxidase family</fullName>
    </submittedName>
</protein>
<dbReference type="PANTHER" id="PTHR30521">
    <property type="entry name" value="DEFERROCHELATASE/PEROXIDASE"/>
    <property type="match status" value="1"/>
</dbReference>
<organism evidence="7 8">
    <name type="scientific">Eoetvoesiella caeni</name>
    <dbReference type="NCBI Taxonomy" id="645616"/>
    <lineage>
        <taxon>Bacteria</taxon>
        <taxon>Pseudomonadati</taxon>
        <taxon>Pseudomonadota</taxon>
        <taxon>Betaproteobacteria</taxon>
        <taxon>Burkholderiales</taxon>
        <taxon>Alcaligenaceae</taxon>
        <taxon>Eoetvoesiella</taxon>
    </lineage>
</organism>
<dbReference type="GO" id="GO:0020037">
    <property type="term" value="F:heme binding"/>
    <property type="evidence" value="ECO:0007669"/>
    <property type="project" value="InterPro"/>
</dbReference>
<keyword evidence="3" id="KW-0479">Metal-binding</keyword>
<dbReference type="InterPro" id="IPR006314">
    <property type="entry name" value="Dyp_peroxidase"/>
</dbReference>
<evidence type="ECO:0000259" key="6">
    <source>
        <dbReference type="Pfam" id="PF20628"/>
    </source>
</evidence>
<comment type="caution">
    <text evidence="7">The sequence shown here is derived from an EMBL/GenBank/DDBJ whole genome shotgun (WGS) entry which is preliminary data.</text>
</comment>